<evidence type="ECO:0000313" key="3">
    <source>
        <dbReference type="EMBL" id="KAF2314399.1"/>
    </source>
</evidence>
<accession>A0A6A6MR56</accession>
<dbReference type="GO" id="GO:0016192">
    <property type="term" value="P:vesicle-mediated transport"/>
    <property type="evidence" value="ECO:0007669"/>
    <property type="project" value="InterPro"/>
</dbReference>
<dbReference type="AlphaFoldDB" id="A0A6A6MR56"/>
<gene>
    <name evidence="3" type="ORF">GH714_026033</name>
</gene>
<comment type="similarity">
    <text evidence="1">Belongs to the STXBP/unc-18/SEC1 family.</text>
</comment>
<protein>
    <submittedName>
        <fullName evidence="3">Uncharacterized protein</fullName>
    </submittedName>
</protein>
<keyword evidence="4" id="KW-1185">Reference proteome</keyword>
<dbReference type="InterPro" id="IPR027482">
    <property type="entry name" value="Sec1-like_dom2"/>
</dbReference>
<dbReference type="SUPFAM" id="SSF56815">
    <property type="entry name" value="Sec1/munc18-like (SM) proteins"/>
    <property type="match status" value="1"/>
</dbReference>
<dbReference type="Gene3D" id="3.40.50.1910">
    <property type="match status" value="1"/>
</dbReference>
<evidence type="ECO:0000256" key="2">
    <source>
        <dbReference type="SAM" id="Phobius"/>
    </source>
</evidence>
<evidence type="ECO:0000256" key="1">
    <source>
        <dbReference type="ARBA" id="ARBA00009884"/>
    </source>
</evidence>
<keyword evidence="2" id="KW-1133">Transmembrane helix</keyword>
<dbReference type="InterPro" id="IPR036045">
    <property type="entry name" value="Sec1-like_sf"/>
</dbReference>
<keyword evidence="2" id="KW-0472">Membrane</keyword>
<dbReference type="EMBL" id="JAAGAX010000005">
    <property type="protein sequence ID" value="KAF2314399.1"/>
    <property type="molecule type" value="Genomic_DNA"/>
</dbReference>
<evidence type="ECO:0000313" key="4">
    <source>
        <dbReference type="Proteomes" id="UP000467840"/>
    </source>
</evidence>
<dbReference type="PANTHER" id="PTHR11679">
    <property type="entry name" value="VESICLE PROTEIN SORTING-ASSOCIATED"/>
    <property type="match status" value="1"/>
</dbReference>
<keyword evidence="2" id="KW-0812">Transmembrane</keyword>
<dbReference type="Proteomes" id="UP000467840">
    <property type="component" value="Chromosome 15"/>
</dbReference>
<sequence length="158" mass="17497">MRKEKLTNPWLQEDMVTPMHSQLTYEGLLMSPNDISYVFSGYAPLSICLVQHAVRSGRRHMEEILKLLPGPHSESKRVGFLSSPSSDTLHRASEAADRLADGRRSLVLVVFIGGVTFAEISALRFLSAQEGMAYDLIIGTTNIVNGHTLVEAYEEHLG</sequence>
<organism evidence="3 4">
    <name type="scientific">Hevea brasiliensis</name>
    <name type="common">Para rubber tree</name>
    <name type="synonym">Siphonia brasiliensis</name>
    <dbReference type="NCBI Taxonomy" id="3981"/>
    <lineage>
        <taxon>Eukaryota</taxon>
        <taxon>Viridiplantae</taxon>
        <taxon>Streptophyta</taxon>
        <taxon>Embryophyta</taxon>
        <taxon>Tracheophyta</taxon>
        <taxon>Spermatophyta</taxon>
        <taxon>Magnoliopsida</taxon>
        <taxon>eudicotyledons</taxon>
        <taxon>Gunneridae</taxon>
        <taxon>Pentapetalae</taxon>
        <taxon>rosids</taxon>
        <taxon>fabids</taxon>
        <taxon>Malpighiales</taxon>
        <taxon>Euphorbiaceae</taxon>
        <taxon>Crotonoideae</taxon>
        <taxon>Micrandreae</taxon>
        <taxon>Hevea</taxon>
    </lineage>
</organism>
<dbReference type="Pfam" id="PF00995">
    <property type="entry name" value="Sec1"/>
    <property type="match status" value="1"/>
</dbReference>
<proteinExistence type="inferred from homology"/>
<reference evidence="3 4" key="1">
    <citation type="journal article" date="2020" name="Mol. Plant">
        <title>The Chromosome-Based Rubber Tree Genome Provides New Insights into Spurge Genome Evolution and Rubber Biosynthesis.</title>
        <authorList>
            <person name="Liu J."/>
            <person name="Shi C."/>
            <person name="Shi C.C."/>
            <person name="Li W."/>
            <person name="Zhang Q.J."/>
            <person name="Zhang Y."/>
            <person name="Li K."/>
            <person name="Lu H.F."/>
            <person name="Shi C."/>
            <person name="Zhu S.T."/>
            <person name="Xiao Z.Y."/>
            <person name="Nan H."/>
            <person name="Yue Y."/>
            <person name="Zhu X.G."/>
            <person name="Wu Y."/>
            <person name="Hong X.N."/>
            <person name="Fan G.Y."/>
            <person name="Tong Y."/>
            <person name="Zhang D."/>
            <person name="Mao C.L."/>
            <person name="Liu Y.L."/>
            <person name="Hao S.J."/>
            <person name="Liu W.Q."/>
            <person name="Lv M.Q."/>
            <person name="Zhang H.B."/>
            <person name="Liu Y."/>
            <person name="Hu-Tang G.R."/>
            <person name="Wang J.P."/>
            <person name="Wang J.H."/>
            <person name="Sun Y.H."/>
            <person name="Ni S.B."/>
            <person name="Chen W.B."/>
            <person name="Zhang X.C."/>
            <person name="Jiao Y.N."/>
            <person name="Eichler E.E."/>
            <person name="Li G.H."/>
            <person name="Liu X."/>
            <person name="Gao L.Z."/>
        </authorList>
    </citation>
    <scope>NUCLEOTIDE SEQUENCE [LARGE SCALE GENOMIC DNA]</scope>
    <source>
        <strain evidence="4">cv. GT1</strain>
        <tissue evidence="3">Leaf</tissue>
    </source>
</reference>
<feature type="transmembrane region" description="Helical" evidence="2">
    <location>
        <begin position="106"/>
        <end position="126"/>
    </location>
</feature>
<name>A0A6A6MR56_HEVBR</name>
<comment type="caution">
    <text evidence="3">The sequence shown here is derived from an EMBL/GenBank/DDBJ whole genome shotgun (WGS) entry which is preliminary data.</text>
</comment>
<dbReference type="InterPro" id="IPR001619">
    <property type="entry name" value="Sec1-like"/>
</dbReference>